<dbReference type="Pfam" id="PF00440">
    <property type="entry name" value="TetR_N"/>
    <property type="match status" value="1"/>
</dbReference>
<evidence type="ECO:0000256" key="1">
    <source>
        <dbReference type="ARBA" id="ARBA00023015"/>
    </source>
</evidence>
<dbReference type="InterPro" id="IPR001647">
    <property type="entry name" value="HTH_TetR"/>
</dbReference>
<dbReference type="InterPro" id="IPR049484">
    <property type="entry name" value="Rv0078-like_C"/>
</dbReference>
<organism evidence="6 7">
    <name type="scientific">Amycolatopsis saalfeldensis</name>
    <dbReference type="NCBI Taxonomy" id="394193"/>
    <lineage>
        <taxon>Bacteria</taxon>
        <taxon>Bacillati</taxon>
        <taxon>Actinomycetota</taxon>
        <taxon>Actinomycetes</taxon>
        <taxon>Pseudonocardiales</taxon>
        <taxon>Pseudonocardiaceae</taxon>
        <taxon>Amycolatopsis</taxon>
    </lineage>
</organism>
<name>A0A1H8PUS6_9PSEU</name>
<dbReference type="PRINTS" id="PR00455">
    <property type="entry name" value="HTHTETR"/>
</dbReference>
<keyword evidence="3" id="KW-0804">Transcription</keyword>
<dbReference type="Proteomes" id="UP000198582">
    <property type="component" value="Unassembled WGS sequence"/>
</dbReference>
<reference evidence="6 7" key="1">
    <citation type="submission" date="2016-10" db="EMBL/GenBank/DDBJ databases">
        <authorList>
            <person name="de Groot N.N."/>
        </authorList>
    </citation>
    <scope>NUCLEOTIDE SEQUENCE [LARGE SCALE GENOMIC DNA]</scope>
    <source>
        <strain evidence="6 7">DSM 44993</strain>
    </source>
</reference>
<dbReference type="PROSITE" id="PS50977">
    <property type="entry name" value="HTH_TETR_2"/>
    <property type="match status" value="1"/>
</dbReference>
<dbReference type="STRING" id="394193.SAMN04489732_10183"/>
<feature type="domain" description="HTH tetR-type" evidence="5">
    <location>
        <begin position="10"/>
        <end position="70"/>
    </location>
</feature>
<evidence type="ECO:0000256" key="3">
    <source>
        <dbReference type="ARBA" id="ARBA00023163"/>
    </source>
</evidence>
<keyword evidence="1" id="KW-0805">Transcription regulation</keyword>
<accession>A0A1H8PUS6</accession>
<evidence type="ECO:0000259" key="5">
    <source>
        <dbReference type="PROSITE" id="PS50977"/>
    </source>
</evidence>
<dbReference type="GO" id="GO:0000976">
    <property type="term" value="F:transcription cis-regulatory region binding"/>
    <property type="evidence" value="ECO:0007669"/>
    <property type="project" value="TreeGrafter"/>
</dbReference>
<gene>
    <name evidence="6" type="ORF">SAMN04489732_10183</name>
</gene>
<dbReference type="EMBL" id="FOEF01000001">
    <property type="protein sequence ID" value="SEO45700.1"/>
    <property type="molecule type" value="Genomic_DNA"/>
</dbReference>
<dbReference type="SUPFAM" id="SSF46689">
    <property type="entry name" value="Homeodomain-like"/>
    <property type="match status" value="1"/>
</dbReference>
<evidence type="ECO:0000256" key="2">
    <source>
        <dbReference type="ARBA" id="ARBA00023125"/>
    </source>
</evidence>
<dbReference type="RefSeq" id="WP_091610828.1">
    <property type="nucleotide sequence ID" value="NZ_FOEF01000001.1"/>
</dbReference>
<dbReference type="InterPro" id="IPR050109">
    <property type="entry name" value="HTH-type_TetR-like_transc_reg"/>
</dbReference>
<keyword evidence="7" id="KW-1185">Reference proteome</keyword>
<dbReference type="Pfam" id="PF21351">
    <property type="entry name" value="TetR_C_41"/>
    <property type="match status" value="1"/>
</dbReference>
<dbReference type="Gene3D" id="1.10.357.10">
    <property type="entry name" value="Tetracycline Repressor, domain 2"/>
    <property type="match status" value="1"/>
</dbReference>
<feature type="DNA-binding region" description="H-T-H motif" evidence="4">
    <location>
        <begin position="33"/>
        <end position="52"/>
    </location>
</feature>
<dbReference type="OrthoDB" id="9805134at2"/>
<proteinExistence type="predicted"/>
<dbReference type="InterPro" id="IPR009057">
    <property type="entry name" value="Homeodomain-like_sf"/>
</dbReference>
<dbReference type="PANTHER" id="PTHR30055">
    <property type="entry name" value="HTH-TYPE TRANSCRIPTIONAL REGULATOR RUTR"/>
    <property type="match status" value="1"/>
</dbReference>
<evidence type="ECO:0000313" key="6">
    <source>
        <dbReference type="EMBL" id="SEO45700.1"/>
    </source>
</evidence>
<protein>
    <submittedName>
        <fullName evidence="6">DNA-binding transcriptional regulator, AcrR family</fullName>
    </submittedName>
</protein>
<dbReference type="GO" id="GO:0003700">
    <property type="term" value="F:DNA-binding transcription factor activity"/>
    <property type="evidence" value="ECO:0007669"/>
    <property type="project" value="TreeGrafter"/>
</dbReference>
<keyword evidence="2 4" id="KW-0238">DNA-binding</keyword>
<evidence type="ECO:0000313" key="7">
    <source>
        <dbReference type="Proteomes" id="UP000198582"/>
    </source>
</evidence>
<sequence>MRRTQQDRSAGTRTALTTAARELFTTRGYQAVPAEEITRTAGVTRGALYHHFGDKQGLFRAVVEEVEREITAEVESALEQAPDTLTGMASALSVFLDICLREDVRRISLTDAPAVLGWEAWRELEAEYGLKLLVDALAGAHSEGLLVDLPLRTLAQLVLSAVMEAARMIAAADDPARVRAEAEQVFAGWLGSLLRPAG</sequence>
<evidence type="ECO:0000256" key="4">
    <source>
        <dbReference type="PROSITE-ProRule" id="PRU00335"/>
    </source>
</evidence>
<dbReference type="AlphaFoldDB" id="A0A1H8PUS6"/>
<dbReference type="PANTHER" id="PTHR30055:SF234">
    <property type="entry name" value="HTH-TYPE TRANSCRIPTIONAL REGULATOR BETI"/>
    <property type="match status" value="1"/>
</dbReference>